<dbReference type="VEuPathDB" id="FungiDB:Z518_06940"/>
<evidence type="ECO:0000256" key="1">
    <source>
        <dbReference type="SAM" id="Phobius"/>
    </source>
</evidence>
<proteinExistence type="predicted"/>
<keyword evidence="1" id="KW-1133">Transmembrane helix</keyword>
<keyword evidence="3" id="KW-1185">Reference proteome</keyword>
<dbReference type="EMBL" id="KN847479">
    <property type="protein sequence ID" value="KIX03388.1"/>
    <property type="molecule type" value="Genomic_DNA"/>
</dbReference>
<reference evidence="2 3" key="1">
    <citation type="submission" date="2015-01" db="EMBL/GenBank/DDBJ databases">
        <title>The Genome Sequence of Rhinocladiella mackenzie CBS 650.93.</title>
        <authorList>
            <consortium name="The Broad Institute Genomics Platform"/>
            <person name="Cuomo C."/>
            <person name="de Hoog S."/>
            <person name="Gorbushina A."/>
            <person name="Stielow B."/>
            <person name="Teixiera M."/>
            <person name="Abouelleil A."/>
            <person name="Chapman S.B."/>
            <person name="Priest M."/>
            <person name="Young S.K."/>
            <person name="Wortman J."/>
            <person name="Nusbaum C."/>
            <person name="Birren B."/>
        </authorList>
    </citation>
    <scope>NUCLEOTIDE SEQUENCE [LARGE SCALE GENOMIC DNA]</scope>
    <source>
        <strain evidence="2 3">CBS 650.93</strain>
    </source>
</reference>
<dbReference type="Proteomes" id="UP000053617">
    <property type="component" value="Unassembled WGS sequence"/>
</dbReference>
<protein>
    <submittedName>
        <fullName evidence="2">Uncharacterized protein</fullName>
    </submittedName>
</protein>
<evidence type="ECO:0000313" key="3">
    <source>
        <dbReference type="Proteomes" id="UP000053617"/>
    </source>
</evidence>
<dbReference type="GeneID" id="25295011"/>
<dbReference type="RefSeq" id="XP_013270524.1">
    <property type="nucleotide sequence ID" value="XM_013415070.1"/>
</dbReference>
<keyword evidence="1" id="KW-0472">Membrane</keyword>
<gene>
    <name evidence="2" type="ORF">Z518_06940</name>
</gene>
<feature type="transmembrane region" description="Helical" evidence="1">
    <location>
        <begin position="6"/>
        <end position="24"/>
    </location>
</feature>
<organism evidence="2 3">
    <name type="scientific">Rhinocladiella mackenziei CBS 650.93</name>
    <dbReference type="NCBI Taxonomy" id="1442369"/>
    <lineage>
        <taxon>Eukaryota</taxon>
        <taxon>Fungi</taxon>
        <taxon>Dikarya</taxon>
        <taxon>Ascomycota</taxon>
        <taxon>Pezizomycotina</taxon>
        <taxon>Eurotiomycetes</taxon>
        <taxon>Chaetothyriomycetidae</taxon>
        <taxon>Chaetothyriales</taxon>
        <taxon>Herpotrichiellaceae</taxon>
        <taxon>Rhinocladiella</taxon>
    </lineage>
</organism>
<evidence type="ECO:0000313" key="2">
    <source>
        <dbReference type="EMBL" id="KIX03388.1"/>
    </source>
</evidence>
<dbReference type="HOGENOM" id="CLU_2887014_0_0_1"/>
<accession>A0A0D2GYZ0</accession>
<keyword evidence="1" id="KW-0812">Transmembrane</keyword>
<name>A0A0D2GYZ0_9EURO</name>
<dbReference type="AlphaFoldDB" id="A0A0D2GYZ0"/>
<sequence length="63" mass="6971">MGPLSITANIIAILELTATLTGYIHNIRHATREQAKVAVEASNLYGLLTSLRFRVEEARSYDP</sequence>
<dbReference type="STRING" id="1442369.A0A0D2GYZ0"/>
<dbReference type="OrthoDB" id="4119622at2759"/>